<dbReference type="CDD" id="cd23509">
    <property type="entry name" value="Gnk2-like"/>
    <property type="match status" value="2"/>
</dbReference>
<proteinExistence type="predicted"/>
<dbReference type="FunFam" id="3.30.430.20:FF:000003">
    <property type="entry name" value="Cysteine-rich RLK (RECEPTOR-like protein kinase) 10"/>
    <property type="match status" value="1"/>
</dbReference>
<keyword evidence="7" id="KW-1185">Reference proteome</keyword>
<evidence type="ECO:0000259" key="5">
    <source>
        <dbReference type="PROSITE" id="PS51473"/>
    </source>
</evidence>
<evidence type="ECO:0000256" key="2">
    <source>
        <dbReference type="ARBA" id="ARBA00022737"/>
    </source>
</evidence>
<dbReference type="PANTHER" id="PTHR32099:SF51">
    <property type="entry name" value="CYSTEINE-RICH RECEPTOR-LIKE PROTEIN KINASE 25 ISOFORM X1"/>
    <property type="match status" value="1"/>
</dbReference>
<sequence>MAMGCSKLLLFTYLGLQFLVPFTLGADPFFQSNCRSEPGNFTANSTYKANLDTIFSQLNRTSLTDFNFGFYNLSVGESTDDQINAIALCRGDRNQEQCNTCLNEAITDLKQRCPLNKEAIGWHEFCTLRYANRVIYGEMENSPGSCLRSGENASNPDQFNLALDNLLSNLSGQAAASGSLRKYAANSSELAAGLFQNVYAMTQCTPELSQEDCSACLTAAKGGISSCCFQETGCRIYRPSCVLRFETNLFYQNAVPLPSPAPPPTSTDGNGGNNTTATIIIVVASVVGFLIALTIAICIFMRKRKITTRQRVETVEDNIKAESLQMDFATVRVATNNFSDANKLGQGGFGAVYKIETSVHG</sequence>
<dbReference type="InterPro" id="IPR002902">
    <property type="entry name" value="GNK2"/>
</dbReference>
<dbReference type="STRING" id="93759.A0A1R3H3Z6"/>
<accession>A0A1R3H3Z6</accession>
<name>A0A1R3H3Z6_9ROSI</name>
<keyword evidence="3" id="KW-0812">Transmembrane</keyword>
<evidence type="ECO:0000313" key="7">
    <source>
        <dbReference type="Proteomes" id="UP000187203"/>
    </source>
</evidence>
<dbReference type="OrthoDB" id="957978at2759"/>
<dbReference type="InterPro" id="IPR038408">
    <property type="entry name" value="GNK2_sf"/>
</dbReference>
<keyword evidence="3" id="KW-1133">Transmembrane helix</keyword>
<feature type="signal peptide" evidence="4">
    <location>
        <begin position="1"/>
        <end position="25"/>
    </location>
</feature>
<protein>
    <recommendedName>
        <fullName evidence="5">Gnk2-homologous domain-containing protein</fullName>
    </recommendedName>
</protein>
<dbReference type="Pfam" id="PF01657">
    <property type="entry name" value="Stress-antifung"/>
    <property type="match status" value="2"/>
</dbReference>
<keyword evidence="3" id="KW-0472">Membrane</keyword>
<dbReference type="EMBL" id="AWUE01020866">
    <property type="protein sequence ID" value="OMO64956.1"/>
    <property type="molecule type" value="Genomic_DNA"/>
</dbReference>
<dbReference type="AlphaFoldDB" id="A0A1R3H3Z6"/>
<evidence type="ECO:0000313" key="6">
    <source>
        <dbReference type="EMBL" id="OMO64956.1"/>
    </source>
</evidence>
<dbReference type="Gene3D" id="3.30.200.20">
    <property type="entry name" value="Phosphorylase Kinase, domain 1"/>
    <property type="match status" value="1"/>
</dbReference>
<feature type="domain" description="Gnk2-homologous" evidence="5">
    <location>
        <begin position="29"/>
        <end position="135"/>
    </location>
</feature>
<dbReference type="PROSITE" id="PS51473">
    <property type="entry name" value="GNK2"/>
    <property type="match status" value="2"/>
</dbReference>
<evidence type="ECO:0000256" key="1">
    <source>
        <dbReference type="ARBA" id="ARBA00022729"/>
    </source>
</evidence>
<evidence type="ECO:0000256" key="3">
    <source>
        <dbReference type="SAM" id="Phobius"/>
    </source>
</evidence>
<dbReference type="FunFam" id="3.30.430.20:FF:000002">
    <property type="entry name" value="Cysteine-rich receptor-like protein kinase 10"/>
    <property type="match status" value="1"/>
</dbReference>
<organism evidence="6 7">
    <name type="scientific">Corchorus olitorius</name>
    <dbReference type="NCBI Taxonomy" id="93759"/>
    <lineage>
        <taxon>Eukaryota</taxon>
        <taxon>Viridiplantae</taxon>
        <taxon>Streptophyta</taxon>
        <taxon>Embryophyta</taxon>
        <taxon>Tracheophyta</taxon>
        <taxon>Spermatophyta</taxon>
        <taxon>Magnoliopsida</taxon>
        <taxon>eudicotyledons</taxon>
        <taxon>Gunneridae</taxon>
        <taxon>Pentapetalae</taxon>
        <taxon>rosids</taxon>
        <taxon>malvids</taxon>
        <taxon>Malvales</taxon>
        <taxon>Malvaceae</taxon>
        <taxon>Grewioideae</taxon>
        <taxon>Apeibeae</taxon>
        <taxon>Corchorus</taxon>
    </lineage>
</organism>
<dbReference type="Gene3D" id="3.30.430.20">
    <property type="entry name" value="Gnk2 domain, C-X8-C-X2-C motif"/>
    <property type="match status" value="2"/>
</dbReference>
<feature type="chain" id="PRO_5012661318" description="Gnk2-homologous domain-containing protein" evidence="4">
    <location>
        <begin position="26"/>
        <end position="361"/>
    </location>
</feature>
<dbReference type="Proteomes" id="UP000187203">
    <property type="component" value="Unassembled WGS sequence"/>
</dbReference>
<reference evidence="7" key="1">
    <citation type="submission" date="2013-09" db="EMBL/GenBank/DDBJ databases">
        <title>Corchorus olitorius genome sequencing.</title>
        <authorList>
            <person name="Alam M."/>
            <person name="Haque M.S."/>
            <person name="Islam M.S."/>
            <person name="Emdad E.M."/>
            <person name="Islam M.M."/>
            <person name="Ahmed B."/>
            <person name="Halim A."/>
            <person name="Hossen Q.M.M."/>
            <person name="Hossain M.Z."/>
            <person name="Ahmed R."/>
            <person name="Khan M.M."/>
            <person name="Islam R."/>
            <person name="Rashid M.M."/>
            <person name="Khan S.A."/>
            <person name="Rahman M.S."/>
            <person name="Alam M."/>
            <person name="Yahiya A.S."/>
            <person name="Khan M.S."/>
            <person name="Azam M.S."/>
            <person name="Haque T."/>
            <person name="Lashkar M.Z.H."/>
            <person name="Akhand A.I."/>
            <person name="Morshed G."/>
            <person name="Roy S."/>
            <person name="Uddin K.S."/>
            <person name="Rabeya T."/>
            <person name="Hossain A.S."/>
            <person name="Chowdhury A."/>
            <person name="Snigdha A.R."/>
            <person name="Mortoza M.S."/>
            <person name="Matin S.A."/>
            <person name="Hoque S.M.E."/>
            <person name="Islam M.K."/>
            <person name="Roy D.K."/>
            <person name="Haider R."/>
            <person name="Moosa M.M."/>
            <person name="Elias S.M."/>
            <person name="Hasan A.M."/>
            <person name="Jahan S."/>
            <person name="Shafiuddin M."/>
            <person name="Mahmood N."/>
            <person name="Shommy N.S."/>
        </authorList>
    </citation>
    <scope>NUCLEOTIDE SEQUENCE [LARGE SCALE GENOMIC DNA]</scope>
    <source>
        <strain evidence="7">cv. O-4</strain>
    </source>
</reference>
<dbReference type="PANTHER" id="PTHR32099">
    <property type="entry name" value="CYSTEINE-RICH REPEAT SECRETORY PROTEIN"/>
    <property type="match status" value="1"/>
</dbReference>
<feature type="domain" description="Gnk2-homologous" evidence="5">
    <location>
        <begin position="141"/>
        <end position="250"/>
    </location>
</feature>
<evidence type="ECO:0000256" key="4">
    <source>
        <dbReference type="SAM" id="SignalP"/>
    </source>
</evidence>
<keyword evidence="2" id="KW-0677">Repeat</keyword>
<keyword evidence="1 4" id="KW-0732">Signal</keyword>
<gene>
    <name evidence="6" type="ORF">COLO4_31701</name>
</gene>
<comment type="caution">
    <text evidence="6">The sequence shown here is derived from an EMBL/GenBank/DDBJ whole genome shotgun (WGS) entry which is preliminary data.</text>
</comment>
<feature type="transmembrane region" description="Helical" evidence="3">
    <location>
        <begin position="279"/>
        <end position="301"/>
    </location>
</feature>